<dbReference type="GO" id="GO:0000009">
    <property type="term" value="F:alpha-1,6-mannosyltransferase activity"/>
    <property type="evidence" value="ECO:0007669"/>
    <property type="project" value="InterPro"/>
</dbReference>
<evidence type="ECO:0000256" key="3">
    <source>
        <dbReference type="SAM" id="Phobius"/>
    </source>
</evidence>
<keyword evidence="5" id="KW-1185">Reference proteome</keyword>
<evidence type="ECO:0000313" key="4">
    <source>
        <dbReference type="EMBL" id="CRL20859.1"/>
    </source>
</evidence>
<dbReference type="InterPro" id="IPR039367">
    <property type="entry name" value="Och1-like"/>
</dbReference>
<feature type="transmembrane region" description="Helical" evidence="3">
    <location>
        <begin position="12"/>
        <end position="30"/>
    </location>
</feature>
<reference evidence="4 5" key="1">
    <citation type="journal article" date="2014" name="Nat. Commun.">
        <title>Multiple recent horizontal transfers of a large genomic region in cheese making fungi.</title>
        <authorList>
            <person name="Cheeseman K."/>
            <person name="Ropars J."/>
            <person name="Renault P."/>
            <person name="Dupont J."/>
            <person name="Gouzy J."/>
            <person name="Branca A."/>
            <person name="Abraham A.L."/>
            <person name="Ceppi M."/>
            <person name="Conseiller E."/>
            <person name="Debuchy R."/>
            <person name="Malagnac F."/>
            <person name="Goarin A."/>
            <person name="Silar P."/>
            <person name="Lacoste S."/>
            <person name="Sallet E."/>
            <person name="Bensimon A."/>
            <person name="Giraud T."/>
            <person name="Brygoo Y."/>
        </authorList>
    </citation>
    <scope>NUCLEOTIDE SEQUENCE [LARGE SCALE GENOMIC DNA]</scope>
    <source>
        <strain evidence="5">FM 013</strain>
    </source>
</reference>
<keyword evidence="4" id="KW-0808">Transferase</keyword>
<dbReference type="STRING" id="1429867.A0A0G4P3H8"/>
<dbReference type="GO" id="GO:0006487">
    <property type="term" value="P:protein N-linked glycosylation"/>
    <property type="evidence" value="ECO:0007669"/>
    <property type="project" value="TreeGrafter"/>
</dbReference>
<dbReference type="PANTHER" id="PTHR31834">
    <property type="entry name" value="INITIATION-SPECIFIC ALPHA-1,6-MANNOSYLTRANSFERASE"/>
    <property type="match status" value="1"/>
</dbReference>
<proteinExistence type="inferred from homology"/>
<keyword evidence="3" id="KW-0472">Membrane</keyword>
<evidence type="ECO:0000313" key="5">
    <source>
        <dbReference type="Proteomes" id="UP000053732"/>
    </source>
</evidence>
<dbReference type="PANTHER" id="PTHR31834:SF8">
    <property type="entry name" value="TRANSFERASE, PUTATIVE (AFU_ORTHOLOGUE AFUA_6G14040)-RELATED"/>
    <property type="match status" value="1"/>
</dbReference>
<keyword evidence="3" id="KW-0812">Transmembrane</keyword>
<keyword evidence="3" id="KW-1133">Transmembrane helix</keyword>
<dbReference type="Proteomes" id="UP000053732">
    <property type="component" value="Unassembled WGS sequence"/>
</dbReference>
<evidence type="ECO:0000256" key="2">
    <source>
        <dbReference type="SAM" id="MobiDB-lite"/>
    </source>
</evidence>
<organism evidence="4 5">
    <name type="scientific">Penicillium camemberti (strain FM 013)</name>
    <dbReference type="NCBI Taxonomy" id="1429867"/>
    <lineage>
        <taxon>Eukaryota</taxon>
        <taxon>Fungi</taxon>
        <taxon>Dikarya</taxon>
        <taxon>Ascomycota</taxon>
        <taxon>Pezizomycotina</taxon>
        <taxon>Eurotiomycetes</taxon>
        <taxon>Eurotiomycetidae</taxon>
        <taxon>Eurotiales</taxon>
        <taxon>Aspergillaceae</taxon>
        <taxon>Penicillium</taxon>
    </lineage>
</organism>
<dbReference type="InterPro" id="IPR029044">
    <property type="entry name" value="Nucleotide-diphossugar_trans"/>
</dbReference>
<evidence type="ECO:0000256" key="1">
    <source>
        <dbReference type="ARBA" id="ARBA00009003"/>
    </source>
</evidence>
<gene>
    <name evidence="4" type="ORF">PCAMFM013_S005g000023</name>
</gene>
<accession>A0A0G4P3H8</accession>
<dbReference type="AlphaFoldDB" id="A0A0G4P3H8"/>
<protein>
    <submittedName>
        <fullName evidence="4">Glycosyltransferase, DXD sugar-binding region</fullName>
    </submittedName>
</protein>
<name>A0A0G4P3H8_PENC3</name>
<dbReference type="SUPFAM" id="SSF53448">
    <property type="entry name" value="Nucleotide-diphospho-sugar transferases"/>
    <property type="match status" value="1"/>
</dbReference>
<sequence length="436" mass="49322">MLSITNLNNSRALRLVVPIVVVFALAYTFYADWKPVQRVISSSNPSSGAIVTGDGSSAPSPSKSKFHHSNANTSISNIPDKVWHSAKTDDISENQRKWVNSWSSTTPECRQELLTDRSGEAFVRAYYQEMRPDIVEVIESLSIPILRADLLRYLIVLAEGGYWSDLDVTLEKPLSDWVPTEYKDQNIDMIVGLEFDFAYRGPEAEVASQFCNWVFAAQPSSRNLLVIVNAVINKLKEIARTNNVSISGITLEMLKDVVNVTGPKIMTIAILESLGQLLNRTVDDRDFSGIKHPKMVGDVLIMPGVSFAAAQNGFPTDQGDVLVTHHYEGSWKQADAEAKERKKQQEQEGHEAQTETFRPLYYLTGRPVDDITGEHFEAFREVYKEFVDSFKEEKRFPPINSVYPYRTTLIRDGWKTGSFWYFHTLESSNGLFNLFR</sequence>
<feature type="region of interest" description="Disordered" evidence="2">
    <location>
        <begin position="43"/>
        <end position="73"/>
    </location>
</feature>
<dbReference type="Gene3D" id="3.90.550.20">
    <property type="match status" value="1"/>
</dbReference>
<dbReference type="EMBL" id="HG793138">
    <property type="protein sequence ID" value="CRL20859.1"/>
    <property type="molecule type" value="Genomic_DNA"/>
</dbReference>
<dbReference type="GO" id="GO:0000136">
    <property type="term" value="C:mannan polymerase complex"/>
    <property type="evidence" value="ECO:0007669"/>
    <property type="project" value="TreeGrafter"/>
</dbReference>
<comment type="similarity">
    <text evidence="1">Belongs to the glycosyltransferase 32 family.</text>
</comment>
<dbReference type="InterPro" id="IPR007577">
    <property type="entry name" value="GlycoTrfase_DXD_sugar-bd_CS"/>
</dbReference>
<dbReference type="Pfam" id="PF04488">
    <property type="entry name" value="Gly_transf_sug"/>
    <property type="match status" value="1"/>
</dbReference>